<name>A0A0P1A7H0_PLAHL</name>
<proteinExistence type="predicted"/>
<accession>A0A0P1A7H0</accession>
<dbReference type="GeneID" id="36398163"/>
<evidence type="ECO:0000313" key="2">
    <source>
        <dbReference type="Proteomes" id="UP000054928"/>
    </source>
</evidence>
<dbReference type="RefSeq" id="XP_024572929.1">
    <property type="nucleotide sequence ID" value="XM_024721787.1"/>
</dbReference>
<organism evidence="1 2">
    <name type="scientific">Plasmopara halstedii</name>
    <name type="common">Downy mildew of sunflower</name>
    <dbReference type="NCBI Taxonomy" id="4781"/>
    <lineage>
        <taxon>Eukaryota</taxon>
        <taxon>Sar</taxon>
        <taxon>Stramenopiles</taxon>
        <taxon>Oomycota</taxon>
        <taxon>Peronosporomycetes</taxon>
        <taxon>Peronosporales</taxon>
        <taxon>Peronosporaceae</taxon>
        <taxon>Plasmopara</taxon>
    </lineage>
</organism>
<dbReference type="AlphaFoldDB" id="A0A0P1A7H0"/>
<dbReference type="Proteomes" id="UP000054928">
    <property type="component" value="Unassembled WGS sequence"/>
</dbReference>
<reference evidence="2" key="1">
    <citation type="submission" date="2014-09" db="EMBL/GenBank/DDBJ databases">
        <authorList>
            <person name="Sharma Rahul"/>
            <person name="Thines Marco"/>
        </authorList>
    </citation>
    <scope>NUCLEOTIDE SEQUENCE [LARGE SCALE GENOMIC DNA]</scope>
</reference>
<keyword evidence="2" id="KW-1185">Reference proteome</keyword>
<protein>
    <submittedName>
        <fullName evidence="1">Uncharacterized protein</fullName>
    </submittedName>
</protein>
<dbReference type="EMBL" id="CCYD01000207">
    <property type="protein sequence ID" value="CEG36560.1"/>
    <property type="molecule type" value="Genomic_DNA"/>
</dbReference>
<sequence>MLQAGEHVQTRRLGLNPESVNALSADVKSPSYLSRIKNWVHTQIGGIHMAWKTLPAKLPETSVILGHTPCYIASVIKKFDPEFKNFLQLKQEGKIPENSLYHDLTIFSKEYEQFTSKDKSITELIGNFNKLREKELKLPWLYRFRSFFLARNARRLIAKGLSNDQLIDHHVTPYTYFSSIPTKDKKALTGAELEKWSNEPKVQDWIEFTKRYDERYPFPKELIIE</sequence>
<evidence type="ECO:0000313" key="1">
    <source>
        <dbReference type="EMBL" id="CEG36560.1"/>
    </source>
</evidence>